<gene>
    <name evidence="1" type="primary">orf113</name>
</gene>
<dbReference type="EMBL" id="MH591106">
    <property type="protein sequence ID" value="AYC65142.1"/>
    <property type="molecule type" value="Genomic_DNA"/>
</dbReference>
<dbReference type="AlphaFoldDB" id="A0A386B0C3"/>
<geneLocation type="chloroplast" evidence="1"/>
<accession>A0A386B0C3</accession>
<dbReference type="RefSeq" id="YP_009519215.1">
    <property type="nucleotide sequence ID" value="NC_039523.1"/>
</dbReference>
<dbReference type="GeneID" id="38278962"/>
<reference evidence="1" key="2">
    <citation type="journal article" date="2019" name="Mol. Phylogenet. Evol.">
        <title>Reassessment of the classification of bryopsidales (chlorophyta) based on chloroplast phylogenomic analyses.</title>
        <authorList>
            <person name="Cremen M.C."/>
            <person name="Leliaert F."/>
            <person name="West J."/>
            <person name="Lam D.W."/>
            <person name="Shimada S."/>
            <person name="Lopez-Bautista J.M."/>
            <person name="Verbruggen H."/>
        </authorList>
    </citation>
    <scope>NUCLEOTIDE SEQUENCE</scope>
</reference>
<evidence type="ECO:0000313" key="1">
    <source>
        <dbReference type="EMBL" id="AYC65142.1"/>
    </source>
</evidence>
<sequence length="113" mass="12788">MEWASILCGIGFYLLEKIYPKIKHKICIPLGIALSHLLKNTKKNANQGFPQGFTGRNPSLARGFRSLASSQARKLAPRETPFKSTWGNQIYHQFRKPNAAIRNRGKSILITHK</sequence>
<organism evidence="1">
    <name type="scientific">Caulerpa verticillata</name>
    <dbReference type="NCBI Taxonomy" id="177082"/>
    <lineage>
        <taxon>Eukaryota</taxon>
        <taxon>Viridiplantae</taxon>
        <taxon>Chlorophyta</taxon>
        <taxon>core chlorophytes</taxon>
        <taxon>Ulvophyceae</taxon>
        <taxon>TCBD clade</taxon>
        <taxon>Bryopsidales</taxon>
        <taxon>Halimedineae</taxon>
        <taxon>Caulerpaceae</taxon>
        <taxon>Caulerpa</taxon>
    </lineage>
</organism>
<proteinExistence type="predicted"/>
<keyword evidence="1" id="KW-0934">Plastid</keyword>
<protein>
    <submittedName>
        <fullName evidence="1">Uncharacterized protein</fullName>
    </submittedName>
</protein>
<reference evidence="1" key="1">
    <citation type="submission" date="2018-07" db="EMBL/GenBank/DDBJ databases">
        <authorList>
            <person name="Quirk P.G."/>
            <person name="Krulwich T.A."/>
        </authorList>
    </citation>
    <scope>NUCLEOTIDE SEQUENCE</scope>
</reference>
<name>A0A386B0C3_9CHLO</name>
<keyword evidence="1" id="KW-0150">Chloroplast</keyword>